<name>A0A2N5Y695_9GAMM</name>
<proteinExistence type="predicted"/>
<sequence length="90" mass="9901">MATTVKWQGSPHLGFANGVGGFRWYRNLLNASPRAFLDATVSDDRVHLRTITVPHSLGRRTFQSIPLFQGSVQTPQLLSGGLSSDAHCFF</sequence>
<evidence type="ECO:0000313" key="2">
    <source>
        <dbReference type="Proteomes" id="UP000234845"/>
    </source>
</evidence>
<dbReference type="Proteomes" id="UP000234845">
    <property type="component" value="Unassembled WGS sequence"/>
</dbReference>
<evidence type="ECO:0000313" key="1">
    <source>
        <dbReference type="EMBL" id="PLW83918.1"/>
    </source>
</evidence>
<protein>
    <submittedName>
        <fullName evidence="1">Uncharacterized protein</fullName>
    </submittedName>
</protein>
<accession>A0A2N5Y695</accession>
<keyword evidence="2" id="KW-1185">Reference proteome</keyword>
<comment type="caution">
    <text evidence="1">The sequence shown here is derived from an EMBL/GenBank/DDBJ whole genome shotgun (WGS) entry which is preliminary data.</text>
</comment>
<gene>
    <name evidence="1" type="ORF">CWI75_00730</name>
</gene>
<organism evidence="1 2">
    <name type="scientific">Kineobactrum sediminis</name>
    <dbReference type="NCBI Taxonomy" id="1905677"/>
    <lineage>
        <taxon>Bacteria</taxon>
        <taxon>Pseudomonadati</taxon>
        <taxon>Pseudomonadota</taxon>
        <taxon>Gammaproteobacteria</taxon>
        <taxon>Cellvibrionales</taxon>
        <taxon>Halieaceae</taxon>
        <taxon>Kineobactrum</taxon>
    </lineage>
</organism>
<reference evidence="2" key="1">
    <citation type="submission" date="2017-11" db="EMBL/GenBank/DDBJ databases">
        <title>The draft genome sequence of Chromatocurvus sp. F02.</title>
        <authorList>
            <person name="Du Z.-J."/>
            <person name="Chang Y.-Q."/>
        </authorList>
    </citation>
    <scope>NUCLEOTIDE SEQUENCE [LARGE SCALE GENOMIC DNA]</scope>
    <source>
        <strain evidence="2">F02</strain>
    </source>
</reference>
<dbReference type="EMBL" id="PKLZ01000001">
    <property type="protein sequence ID" value="PLW83918.1"/>
    <property type="molecule type" value="Genomic_DNA"/>
</dbReference>
<dbReference type="AlphaFoldDB" id="A0A2N5Y695"/>